<evidence type="ECO:0000256" key="1">
    <source>
        <dbReference type="ARBA" id="ARBA00004401"/>
    </source>
</evidence>
<dbReference type="InterPro" id="IPR016186">
    <property type="entry name" value="C-type_lectin-like/link_sf"/>
</dbReference>
<name>A0A9D3SCQ7_9TELE</name>
<accession>A0A9D3SCQ7</accession>
<keyword evidence="5" id="KW-1185">Reference proteome</keyword>
<keyword evidence="2" id="KW-0175">Coiled coil</keyword>
<dbReference type="Proteomes" id="UP000824219">
    <property type="component" value="Linkage Group LG29"/>
</dbReference>
<proteinExistence type="predicted"/>
<dbReference type="PROSITE" id="PS50041">
    <property type="entry name" value="C_TYPE_LECTIN_2"/>
    <property type="match status" value="1"/>
</dbReference>
<dbReference type="OrthoDB" id="6133475at2759"/>
<evidence type="ECO:0000259" key="3">
    <source>
        <dbReference type="PROSITE" id="PS50041"/>
    </source>
</evidence>
<comment type="subcellular location">
    <subcellularLocation>
        <location evidence="1">Cell membrane</location>
        <topology evidence="1">Single-pass type II membrane protein</topology>
    </subcellularLocation>
</comment>
<dbReference type="Pfam" id="PF00059">
    <property type="entry name" value="Lectin_C"/>
    <property type="match status" value="1"/>
</dbReference>
<dbReference type="PANTHER" id="PTHR45710">
    <property type="entry name" value="C-TYPE LECTIN DOMAIN-CONTAINING PROTEIN 180"/>
    <property type="match status" value="1"/>
</dbReference>
<evidence type="ECO:0000313" key="4">
    <source>
        <dbReference type="EMBL" id="KAG7313939.1"/>
    </source>
</evidence>
<dbReference type="Gene3D" id="3.10.100.10">
    <property type="entry name" value="Mannose-Binding Protein A, subunit A"/>
    <property type="match status" value="1"/>
</dbReference>
<dbReference type="GO" id="GO:0005886">
    <property type="term" value="C:plasma membrane"/>
    <property type="evidence" value="ECO:0007669"/>
    <property type="project" value="UniProtKB-SubCell"/>
</dbReference>
<dbReference type="InterPro" id="IPR016187">
    <property type="entry name" value="CTDL_fold"/>
</dbReference>
<dbReference type="InterPro" id="IPR050828">
    <property type="entry name" value="C-type_lectin/matrix_domain"/>
</dbReference>
<dbReference type="EMBL" id="JAHKSW010000029">
    <property type="protein sequence ID" value="KAG7313939.1"/>
    <property type="molecule type" value="Genomic_DNA"/>
</dbReference>
<comment type="caution">
    <text evidence="4">The sequence shown here is derived from an EMBL/GenBank/DDBJ whole genome shotgun (WGS) entry which is preliminary data.</text>
</comment>
<dbReference type="AlphaFoldDB" id="A0A9D3SCQ7"/>
<organism evidence="4 5">
    <name type="scientific">Hemibagrus wyckioides</name>
    <dbReference type="NCBI Taxonomy" id="337641"/>
    <lineage>
        <taxon>Eukaryota</taxon>
        <taxon>Metazoa</taxon>
        <taxon>Chordata</taxon>
        <taxon>Craniata</taxon>
        <taxon>Vertebrata</taxon>
        <taxon>Euteleostomi</taxon>
        <taxon>Actinopterygii</taxon>
        <taxon>Neopterygii</taxon>
        <taxon>Teleostei</taxon>
        <taxon>Ostariophysi</taxon>
        <taxon>Siluriformes</taxon>
        <taxon>Bagridae</taxon>
        <taxon>Hemibagrus</taxon>
    </lineage>
</organism>
<sequence>MPVNLEREYENECLQYDTTRKVDKTRLTDTRYRVNPEAEADLLNTSYYNLTKDKLWTRYTNLDKQKDQLQTSYNNLIMEKKQLQTSFNNLVEENKQVQSSYNYLDTKLKKLHQMFPRVVEIISLEWKPFNTSIYYFSTEKKNWVQSRQYCRLKEADLVIINSQKEEDFIIELLGNKSAWVGLIDKDKEKEWKWVDGTVFRTGNLSLEQPIDGKSKPHAGKISIEAEWKKTWISMPCAHEDWWVCEKIIFE</sequence>
<gene>
    <name evidence="4" type="ORF">KOW79_022435</name>
</gene>
<dbReference type="PANTHER" id="PTHR45710:SF26">
    <property type="entry name" value="RH26557P"/>
    <property type="match status" value="1"/>
</dbReference>
<dbReference type="SUPFAM" id="SSF56436">
    <property type="entry name" value="C-type lectin-like"/>
    <property type="match status" value="1"/>
</dbReference>
<evidence type="ECO:0000256" key="2">
    <source>
        <dbReference type="SAM" id="Coils"/>
    </source>
</evidence>
<reference evidence="4 5" key="1">
    <citation type="submission" date="2021-06" db="EMBL/GenBank/DDBJ databases">
        <title>Chromosome-level genome assembly of the red-tail catfish (Hemibagrus wyckioides).</title>
        <authorList>
            <person name="Shao F."/>
        </authorList>
    </citation>
    <scope>NUCLEOTIDE SEQUENCE [LARGE SCALE GENOMIC DNA]</scope>
    <source>
        <strain evidence="4">EC202008001</strain>
        <tissue evidence="4">Blood</tissue>
    </source>
</reference>
<dbReference type="SMART" id="SM00034">
    <property type="entry name" value="CLECT"/>
    <property type="match status" value="1"/>
</dbReference>
<protein>
    <recommendedName>
        <fullName evidence="3">C-type lectin domain-containing protein</fullName>
    </recommendedName>
</protein>
<dbReference type="InterPro" id="IPR001304">
    <property type="entry name" value="C-type_lectin-like"/>
</dbReference>
<feature type="coiled-coil region" evidence="2">
    <location>
        <begin position="59"/>
        <end position="93"/>
    </location>
</feature>
<evidence type="ECO:0000313" key="5">
    <source>
        <dbReference type="Proteomes" id="UP000824219"/>
    </source>
</evidence>
<feature type="domain" description="C-type lectin" evidence="3">
    <location>
        <begin position="129"/>
        <end position="245"/>
    </location>
</feature>
<dbReference type="Gene3D" id="1.20.5.400">
    <property type="match status" value="2"/>
</dbReference>